<sequence length="301" mass="33244">MIKKIGLHRLFMVMAVLGMIFASQAPAAQADAITADVVVTLGEDLTAAQRTEILKRLDVPEDVATVSVSNAEEHAYLGNYISAKQIGTRALSSAKMTIEPKGTGVQVTSDNITWVTDEMYANALITAGVVDAKIHVTAPFRVSGTAALTGLMKAYESAADKVIPEEQKTVATEEMIRTAELSDTIGAAQANELMSQLKEALADGRIANEEDLQQLVKELEVKLNVTITDEEMKKLESLFMKMKDLNIDWSQLQDQLDKARQYWNDLIDIDMEEAKSWFDNVIAFLKDVFDAIVDFFRSLFS</sequence>
<dbReference type="STRING" id="1464122.SAMN05421737_10790"/>
<name>A0A1G6KNS2_9BACI</name>
<evidence type="ECO:0000313" key="3">
    <source>
        <dbReference type="Proteomes" id="UP000242662"/>
    </source>
</evidence>
<keyword evidence="1" id="KW-0732">Signal</keyword>
<feature type="chain" id="PRO_5017453623" evidence="1">
    <location>
        <begin position="28"/>
        <end position="301"/>
    </location>
</feature>
<dbReference type="Proteomes" id="UP000242662">
    <property type="component" value="Unassembled WGS sequence"/>
</dbReference>
<feature type="signal peptide" evidence="1">
    <location>
        <begin position="1"/>
        <end position="27"/>
    </location>
</feature>
<keyword evidence="3" id="KW-1185">Reference proteome</keyword>
<organism evidence="2 3">
    <name type="scientific">Shouchella lonarensis</name>
    <dbReference type="NCBI Taxonomy" id="1464122"/>
    <lineage>
        <taxon>Bacteria</taxon>
        <taxon>Bacillati</taxon>
        <taxon>Bacillota</taxon>
        <taxon>Bacilli</taxon>
        <taxon>Bacillales</taxon>
        <taxon>Bacillaceae</taxon>
        <taxon>Shouchella</taxon>
    </lineage>
</organism>
<dbReference type="RefSeq" id="WP_245701184.1">
    <property type="nucleotide sequence ID" value="NZ_FMYM01000007.1"/>
</dbReference>
<dbReference type="InterPro" id="IPR009343">
    <property type="entry name" value="DUF1002"/>
</dbReference>
<dbReference type="EMBL" id="FMYM01000007">
    <property type="protein sequence ID" value="SDC32471.1"/>
    <property type="molecule type" value="Genomic_DNA"/>
</dbReference>
<protein>
    <submittedName>
        <fullName evidence="2">Uncharacterized protein YpuA, DUF1002 family</fullName>
    </submittedName>
</protein>
<reference evidence="3" key="1">
    <citation type="submission" date="2016-09" db="EMBL/GenBank/DDBJ databases">
        <authorList>
            <person name="Varghese N."/>
            <person name="Submissions S."/>
        </authorList>
    </citation>
    <scope>NUCLEOTIDE SEQUENCE [LARGE SCALE GENOMIC DNA]</scope>
    <source>
        <strain evidence="3">25nlg</strain>
    </source>
</reference>
<gene>
    <name evidence="2" type="ORF">SAMN05421737_10790</name>
</gene>
<evidence type="ECO:0000256" key="1">
    <source>
        <dbReference type="SAM" id="SignalP"/>
    </source>
</evidence>
<evidence type="ECO:0000313" key="2">
    <source>
        <dbReference type="EMBL" id="SDC32471.1"/>
    </source>
</evidence>
<proteinExistence type="predicted"/>
<dbReference type="Pfam" id="PF06207">
    <property type="entry name" value="DUF1002"/>
    <property type="match status" value="1"/>
</dbReference>
<dbReference type="AlphaFoldDB" id="A0A1G6KNS2"/>
<accession>A0A1G6KNS2</accession>